<gene>
    <name evidence="2" type="ORF">QO015_002335</name>
</gene>
<evidence type="ECO:0000259" key="1">
    <source>
        <dbReference type="Pfam" id="PF12802"/>
    </source>
</evidence>
<accession>A0ABU0M6Z9</accession>
<name>A0ABU0M6Z9_9HYPH</name>
<reference evidence="2 3" key="1">
    <citation type="submission" date="2023-07" db="EMBL/GenBank/DDBJ databases">
        <title>Genomic Encyclopedia of Type Strains, Phase IV (KMG-IV): sequencing the most valuable type-strain genomes for metagenomic binning, comparative biology and taxonomic classification.</title>
        <authorList>
            <person name="Goeker M."/>
        </authorList>
    </citation>
    <scope>NUCLEOTIDE SEQUENCE [LARGE SCALE GENOMIC DNA]</scope>
    <source>
        <strain evidence="2 3">B1-1</strain>
    </source>
</reference>
<dbReference type="Pfam" id="PF12802">
    <property type="entry name" value="MarR_2"/>
    <property type="match status" value="1"/>
</dbReference>
<proteinExistence type="predicted"/>
<protein>
    <submittedName>
        <fullName evidence="2">DNA-binding IclR family transcriptional regulator</fullName>
    </submittedName>
</protein>
<dbReference type="SUPFAM" id="SSF46785">
    <property type="entry name" value="Winged helix' DNA-binding domain"/>
    <property type="match status" value="1"/>
</dbReference>
<keyword evidence="2" id="KW-0238">DNA-binding</keyword>
<keyword evidence="3" id="KW-1185">Reference proteome</keyword>
<dbReference type="RefSeq" id="WP_266279237.1">
    <property type="nucleotide sequence ID" value="NZ_JAPKNF010000001.1"/>
</dbReference>
<dbReference type="Proteomes" id="UP001223743">
    <property type="component" value="Unassembled WGS sequence"/>
</dbReference>
<evidence type="ECO:0000313" key="3">
    <source>
        <dbReference type="Proteomes" id="UP001223743"/>
    </source>
</evidence>
<dbReference type="InterPro" id="IPR000835">
    <property type="entry name" value="HTH_MarR-typ"/>
</dbReference>
<sequence>MSVAEAAGLAAFSRILAELGEGQSMSINELIAVCQLRRSTGFDVVRRMEARGFVTRTTDGRYALGPTAGAFGYAAFGLGPLYETAQALLSWLRDEADATVVLEASDGATYTNLQTWSAPWFRRDLPGLSTLLVSVAAPGGQEVARLRLLTGRQLDDRAVEETLALARKVAARLGEALMDAVQPS</sequence>
<dbReference type="InterPro" id="IPR036390">
    <property type="entry name" value="WH_DNA-bd_sf"/>
</dbReference>
<dbReference type="EMBL" id="JAUSWJ010000001">
    <property type="protein sequence ID" value="MDQ0516722.1"/>
    <property type="molecule type" value="Genomic_DNA"/>
</dbReference>
<comment type="caution">
    <text evidence="2">The sequence shown here is derived from an EMBL/GenBank/DDBJ whole genome shotgun (WGS) entry which is preliminary data.</text>
</comment>
<evidence type="ECO:0000313" key="2">
    <source>
        <dbReference type="EMBL" id="MDQ0516722.1"/>
    </source>
</evidence>
<organism evidence="2 3">
    <name type="scientific">Kaistia geumhonensis</name>
    <dbReference type="NCBI Taxonomy" id="410839"/>
    <lineage>
        <taxon>Bacteria</taxon>
        <taxon>Pseudomonadati</taxon>
        <taxon>Pseudomonadota</taxon>
        <taxon>Alphaproteobacteria</taxon>
        <taxon>Hyphomicrobiales</taxon>
        <taxon>Kaistiaceae</taxon>
        <taxon>Kaistia</taxon>
    </lineage>
</organism>
<dbReference type="InterPro" id="IPR036388">
    <property type="entry name" value="WH-like_DNA-bd_sf"/>
</dbReference>
<feature type="domain" description="HTH marR-type" evidence="1">
    <location>
        <begin position="14"/>
        <end position="60"/>
    </location>
</feature>
<dbReference type="GO" id="GO:0003677">
    <property type="term" value="F:DNA binding"/>
    <property type="evidence" value="ECO:0007669"/>
    <property type="project" value="UniProtKB-KW"/>
</dbReference>
<dbReference type="Gene3D" id="1.10.10.10">
    <property type="entry name" value="Winged helix-like DNA-binding domain superfamily/Winged helix DNA-binding domain"/>
    <property type="match status" value="1"/>
</dbReference>